<comment type="caution">
    <text evidence="2">The sequence shown here is derived from an EMBL/GenBank/DDBJ whole genome shotgun (WGS) entry which is preliminary data.</text>
</comment>
<evidence type="ECO:0000313" key="2">
    <source>
        <dbReference type="EMBL" id="OMP13185.1"/>
    </source>
</evidence>
<organism evidence="2 3">
    <name type="scientific">Corchorus olitorius</name>
    <dbReference type="NCBI Taxonomy" id="93759"/>
    <lineage>
        <taxon>Eukaryota</taxon>
        <taxon>Viridiplantae</taxon>
        <taxon>Streptophyta</taxon>
        <taxon>Embryophyta</taxon>
        <taxon>Tracheophyta</taxon>
        <taxon>Spermatophyta</taxon>
        <taxon>Magnoliopsida</taxon>
        <taxon>eudicotyledons</taxon>
        <taxon>Gunneridae</taxon>
        <taxon>Pentapetalae</taxon>
        <taxon>rosids</taxon>
        <taxon>malvids</taxon>
        <taxon>Malvales</taxon>
        <taxon>Malvaceae</taxon>
        <taxon>Grewioideae</taxon>
        <taxon>Apeibeae</taxon>
        <taxon>Corchorus</taxon>
    </lineage>
</organism>
<evidence type="ECO:0000256" key="1">
    <source>
        <dbReference type="SAM" id="MobiDB-lite"/>
    </source>
</evidence>
<proteinExistence type="predicted"/>
<gene>
    <name evidence="2" type="ORF">COLO4_02123</name>
</gene>
<dbReference type="EMBL" id="AWUE01004927">
    <property type="protein sequence ID" value="OMP13185.1"/>
    <property type="molecule type" value="Genomic_DNA"/>
</dbReference>
<dbReference type="AlphaFoldDB" id="A0A1R3L1G0"/>
<feature type="region of interest" description="Disordered" evidence="1">
    <location>
        <begin position="103"/>
        <end position="133"/>
    </location>
</feature>
<name>A0A1R3L1G0_9ROSI</name>
<sequence>MTQEHTDHASRRCSSRHRQPCRLRWTDHPQRHGGRLPGQRAGLAESRHRLRPACRGGAVDARGGSRARCPGRLCHPGGARRSAARVDHALADGVRCRGRARGAERITKDKNGRSHAEGHTLCSPEINPPETQR</sequence>
<reference evidence="3" key="1">
    <citation type="submission" date="2013-09" db="EMBL/GenBank/DDBJ databases">
        <title>Corchorus olitorius genome sequencing.</title>
        <authorList>
            <person name="Alam M."/>
            <person name="Haque M.S."/>
            <person name="Islam M.S."/>
            <person name="Emdad E.M."/>
            <person name="Islam M.M."/>
            <person name="Ahmed B."/>
            <person name="Halim A."/>
            <person name="Hossen Q.M.M."/>
            <person name="Hossain M.Z."/>
            <person name="Ahmed R."/>
            <person name="Khan M.M."/>
            <person name="Islam R."/>
            <person name="Rashid M.M."/>
            <person name="Khan S.A."/>
            <person name="Rahman M.S."/>
            <person name="Alam M."/>
            <person name="Yahiya A.S."/>
            <person name="Khan M.S."/>
            <person name="Azam M.S."/>
            <person name="Haque T."/>
            <person name="Lashkar M.Z.H."/>
            <person name="Akhand A.I."/>
            <person name="Morshed G."/>
            <person name="Roy S."/>
            <person name="Uddin K.S."/>
            <person name="Rabeya T."/>
            <person name="Hossain A.S."/>
            <person name="Chowdhury A."/>
            <person name="Snigdha A.R."/>
            <person name="Mortoza M.S."/>
            <person name="Matin S.A."/>
            <person name="Hoque S.M.E."/>
            <person name="Islam M.K."/>
            <person name="Roy D.K."/>
            <person name="Haider R."/>
            <person name="Moosa M.M."/>
            <person name="Elias S.M."/>
            <person name="Hasan A.M."/>
            <person name="Jahan S."/>
            <person name="Shafiuddin M."/>
            <person name="Mahmood N."/>
            <person name="Shommy N.S."/>
        </authorList>
    </citation>
    <scope>NUCLEOTIDE SEQUENCE [LARGE SCALE GENOMIC DNA]</scope>
    <source>
        <strain evidence="3">cv. O-4</strain>
    </source>
</reference>
<feature type="compositionally biased region" description="Basic and acidic residues" evidence="1">
    <location>
        <begin position="1"/>
        <end position="10"/>
    </location>
</feature>
<feature type="compositionally biased region" description="Basic residues" evidence="1">
    <location>
        <begin position="11"/>
        <end position="21"/>
    </location>
</feature>
<feature type="compositionally biased region" description="Basic and acidic residues" evidence="1">
    <location>
        <begin position="103"/>
        <end position="118"/>
    </location>
</feature>
<accession>A0A1R3L1G0</accession>
<feature type="region of interest" description="Disordered" evidence="1">
    <location>
        <begin position="1"/>
        <end position="49"/>
    </location>
</feature>
<dbReference type="Proteomes" id="UP000187203">
    <property type="component" value="Unassembled WGS sequence"/>
</dbReference>
<evidence type="ECO:0000313" key="3">
    <source>
        <dbReference type="Proteomes" id="UP000187203"/>
    </source>
</evidence>
<protein>
    <submittedName>
        <fullName evidence="2">Uncharacterized protein</fullName>
    </submittedName>
</protein>
<keyword evidence="3" id="KW-1185">Reference proteome</keyword>